<dbReference type="PANTHER" id="PTHR46143">
    <property type="entry name" value="CALPAIN-7"/>
    <property type="match status" value="1"/>
</dbReference>
<dbReference type="Proteomes" id="UP000703661">
    <property type="component" value="Unassembled WGS sequence"/>
</dbReference>
<evidence type="ECO:0000313" key="9">
    <source>
        <dbReference type="EMBL" id="KAG0018717.1"/>
    </source>
</evidence>
<feature type="domain" description="Calpain catalytic" evidence="8">
    <location>
        <begin position="217"/>
        <end position="520"/>
    </location>
</feature>
<dbReference type="Pfam" id="PF04212">
    <property type="entry name" value="MIT"/>
    <property type="match status" value="1"/>
</dbReference>
<dbReference type="InterPro" id="IPR022684">
    <property type="entry name" value="Calpain_cysteine_protease"/>
</dbReference>
<evidence type="ECO:0000313" key="10">
    <source>
        <dbReference type="Proteomes" id="UP000703661"/>
    </source>
</evidence>
<dbReference type="InterPro" id="IPR007330">
    <property type="entry name" value="MIT_dom"/>
</dbReference>
<evidence type="ECO:0000256" key="5">
    <source>
        <dbReference type="PIRSR" id="PIRSR622684-1"/>
    </source>
</evidence>
<evidence type="ECO:0000256" key="7">
    <source>
        <dbReference type="SAM" id="MobiDB-lite"/>
    </source>
</evidence>
<gene>
    <name evidence="9" type="primary">CAPN7</name>
    <name evidence="9" type="ORF">BGZ80_006840</name>
</gene>
<dbReference type="SUPFAM" id="SSF54001">
    <property type="entry name" value="Cysteine proteinases"/>
    <property type="match status" value="1"/>
</dbReference>
<dbReference type="EMBL" id="JAAAID010000340">
    <property type="protein sequence ID" value="KAG0018717.1"/>
    <property type="molecule type" value="Genomic_DNA"/>
</dbReference>
<comment type="caution">
    <text evidence="9">The sequence shown here is derived from an EMBL/GenBank/DDBJ whole genome shotgun (WGS) entry which is preliminary data.</text>
</comment>
<evidence type="ECO:0000256" key="6">
    <source>
        <dbReference type="PROSITE-ProRule" id="PRU00239"/>
    </source>
</evidence>
<dbReference type="CDD" id="cd00044">
    <property type="entry name" value="CysPc"/>
    <property type="match status" value="1"/>
</dbReference>
<dbReference type="InterPro" id="IPR022683">
    <property type="entry name" value="Calpain_III"/>
</dbReference>
<reference evidence="9" key="1">
    <citation type="journal article" date="2020" name="Fungal Divers.">
        <title>Resolving the Mortierellaceae phylogeny through synthesis of multi-gene phylogenetics and phylogenomics.</title>
        <authorList>
            <person name="Vandepol N."/>
            <person name="Liber J."/>
            <person name="Desiro A."/>
            <person name="Na H."/>
            <person name="Kennedy M."/>
            <person name="Barry K."/>
            <person name="Grigoriev I.V."/>
            <person name="Miller A.N."/>
            <person name="O'Donnell K."/>
            <person name="Stajich J.E."/>
            <person name="Bonito G."/>
        </authorList>
    </citation>
    <scope>NUCLEOTIDE SEQUENCE</scope>
    <source>
        <strain evidence="9">NRRL 2769</strain>
    </source>
</reference>
<proteinExistence type="inferred from homology"/>
<dbReference type="Pfam" id="PF01067">
    <property type="entry name" value="Calpain_III"/>
    <property type="match status" value="1"/>
</dbReference>
<dbReference type="Gene3D" id="3.90.70.10">
    <property type="entry name" value="Cysteine proteinases"/>
    <property type="match status" value="1"/>
</dbReference>
<dbReference type="PANTHER" id="PTHR46143:SF1">
    <property type="entry name" value="CALPAIN-7"/>
    <property type="match status" value="1"/>
</dbReference>
<name>A0A9P6T1U7_9FUNG</name>
<evidence type="ECO:0000256" key="3">
    <source>
        <dbReference type="ARBA" id="ARBA00022801"/>
    </source>
</evidence>
<evidence type="ECO:0000256" key="4">
    <source>
        <dbReference type="ARBA" id="ARBA00022807"/>
    </source>
</evidence>
<dbReference type="AlphaFoldDB" id="A0A9P6T1U7"/>
<dbReference type="GO" id="GO:0006508">
    <property type="term" value="P:proteolysis"/>
    <property type="evidence" value="ECO:0007669"/>
    <property type="project" value="UniProtKB-KW"/>
</dbReference>
<dbReference type="SMART" id="SM00230">
    <property type="entry name" value="CysPc"/>
    <property type="match status" value="1"/>
</dbReference>
<protein>
    <submittedName>
        <fullName evidence="9">Calpain 7</fullName>
    </submittedName>
</protein>
<feature type="region of interest" description="Disordered" evidence="7">
    <location>
        <begin position="606"/>
        <end position="633"/>
    </location>
</feature>
<keyword evidence="4 6" id="KW-0788">Thiol protease</keyword>
<dbReference type="InterPro" id="IPR022682">
    <property type="entry name" value="Calpain_domain_III"/>
</dbReference>
<dbReference type="PROSITE" id="PS50203">
    <property type="entry name" value="CALPAIN_CAT"/>
    <property type="match status" value="1"/>
</dbReference>
<dbReference type="SUPFAM" id="SSF49758">
    <property type="entry name" value="Calpain large subunit, middle domain (domain III)"/>
    <property type="match status" value="3"/>
</dbReference>
<keyword evidence="10" id="KW-1185">Reference proteome</keyword>
<feature type="active site" evidence="5 6">
    <location>
        <position position="272"/>
    </location>
</feature>
<feature type="region of interest" description="Disordered" evidence="7">
    <location>
        <begin position="1024"/>
        <end position="1067"/>
    </location>
</feature>
<dbReference type="GO" id="GO:0004198">
    <property type="term" value="F:calcium-dependent cysteine-type endopeptidase activity"/>
    <property type="evidence" value="ECO:0007669"/>
    <property type="project" value="InterPro"/>
</dbReference>
<dbReference type="InterPro" id="IPR051297">
    <property type="entry name" value="PalB/RIM13"/>
</dbReference>
<dbReference type="InterPro" id="IPR001300">
    <property type="entry name" value="Peptidase_C2_calpain_cat"/>
</dbReference>
<comment type="similarity">
    <text evidence="1">Belongs to the peptidase C2 family. PalB/RIM13 subfamily.</text>
</comment>
<feature type="active site" evidence="5 6">
    <location>
        <position position="458"/>
    </location>
</feature>
<accession>A0A9P6T1U7</accession>
<feature type="compositionally biased region" description="Low complexity" evidence="7">
    <location>
        <begin position="1044"/>
        <end position="1053"/>
    </location>
</feature>
<evidence type="ECO:0000256" key="1">
    <source>
        <dbReference type="ARBA" id="ARBA00010193"/>
    </source>
</evidence>
<feature type="compositionally biased region" description="Low complexity" evidence="7">
    <location>
        <begin position="609"/>
        <end position="623"/>
    </location>
</feature>
<dbReference type="Gene3D" id="2.60.120.380">
    <property type="match status" value="3"/>
</dbReference>
<dbReference type="InterPro" id="IPR038765">
    <property type="entry name" value="Papain-like_cys_pep_sf"/>
</dbReference>
<organism evidence="9 10">
    <name type="scientific">Entomortierella chlamydospora</name>
    <dbReference type="NCBI Taxonomy" id="101097"/>
    <lineage>
        <taxon>Eukaryota</taxon>
        <taxon>Fungi</taxon>
        <taxon>Fungi incertae sedis</taxon>
        <taxon>Mucoromycota</taxon>
        <taxon>Mortierellomycotina</taxon>
        <taxon>Mortierellomycetes</taxon>
        <taxon>Mortierellales</taxon>
        <taxon>Mortierellaceae</taxon>
        <taxon>Entomortierella</taxon>
    </lineage>
</organism>
<sequence length="1067" mass="118774">MDSYPFPGTPRTPGCEIDLSPIDAASGNQSQNGNKEELKSLADLYSEAYPLALQAVQEDTNGDHHTARLLYCEVCEIFTKILDLLPPGEERDLVSLKSSRYTKRAETIWESRSASTVPAKNIKELPAFEKLAQEAQFAFEQAVAEQEKQHEQGALDFYTDSADLFWQAWKEVKSGSTPVIAGPSNLTQQELQVLKTTMVINNKKYHPWSDSDVKDLLREKGPFTDPDGMLPLSDKQIEKFGSWRRVSQIMENPKMICLISSTSIVQDIVTDCSFVASLCVSASYERRWKKQLIRACIYPKNKFGEPCYNPHGKYLVKLTFNGIARRVVVDDYLPVSKTGTLMCTFSTNKNELWPSIIEKAYMKLMGGYDFPGSNSGIDLYALTGWIPEHIFIKESNFDSEKQWKRMMNGQHNGVALVTIATGHMTDEEADRLGLVPTHAYAVLDLKEVQGLRLLQVKNPWSHKRWKGPFSHLDADHWTEELKKELNFDQFAALKNDDGIFWIDFESVCSAFDTIHINWNLETLTYRAVIHAILNLEIFMGRPWPSNYGPKRDNYNLGYNPQFMLATNVRGSRPCGIWLLLSKHITKTEENRDYITLHVFDVQKQPQNQTPAFTPSTPHSATTPTPGPSLPLVSTQSRGTRIYYEGNSMIKGMYVNSPHILVRFEAPPGQNEYTIVLSQHIKTRDLHFTIRAYAVCEFELKEIPNKYEVEKKIDDGWTEDTAGGSSYNAGFLNNPQYRLVVPVLPAPQTTTSVLFMLESPKDFASHVQLVNSQGKRVSCVWTKDIIAQSGEYRHGFCYCEATDLRPGQYTVVVSTFEPNQIGKYKLTMQSHIELSLTPIPVEGAGMFKKVLKGEWVLGVNAMGWHHHQSLSYAKNPHFLVPITEMTTFMVRLQTPEMNPMPKINITLFERLDEGVLGREVCSSGPYSSIPQGVAIEPTTLLPNQYGYLVVVSTLEPGLAGKFVLYAYSDRALDIEAGGGATTTVNINGGSGSSIRSLSLSSSAGGSSNGGSPLLYSPLLSPGSLGSGGGGGSYASNRPSARFRRQFGSTSSQGSYGFGGGGPQSPPNV</sequence>
<dbReference type="SUPFAM" id="SSF116846">
    <property type="entry name" value="MIT domain"/>
    <property type="match status" value="1"/>
</dbReference>
<dbReference type="SMART" id="SM00720">
    <property type="entry name" value="calpain_III"/>
    <property type="match status" value="1"/>
</dbReference>
<dbReference type="InterPro" id="IPR036181">
    <property type="entry name" value="MIT_dom_sf"/>
</dbReference>
<dbReference type="PRINTS" id="PR00704">
    <property type="entry name" value="CALPAIN"/>
</dbReference>
<keyword evidence="2 6" id="KW-0645">Protease</keyword>
<dbReference type="Gene3D" id="1.20.58.80">
    <property type="entry name" value="Phosphotransferase system, lactose/cellobiose-type IIA subunit"/>
    <property type="match status" value="1"/>
</dbReference>
<evidence type="ECO:0000256" key="2">
    <source>
        <dbReference type="ARBA" id="ARBA00022670"/>
    </source>
</evidence>
<dbReference type="Pfam" id="PF00648">
    <property type="entry name" value="Peptidase_C2"/>
    <property type="match status" value="1"/>
</dbReference>
<dbReference type="SMART" id="SM00745">
    <property type="entry name" value="MIT"/>
    <property type="match status" value="1"/>
</dbReference>
<dbReference type="InterPro" id="IPR036213">
    <property type="entry name" value="Calpain_III_sf"/>
</dbReference>
<evidence type="ECO:0000259" key="8">
    <source>
        <dbReference type="PROSITE" id="PS50203"/>
    </source>
</evidence>
<feature type="active site" evidence="5 6">
    <location>
        <position position="438"/>
    </location>
</feature>
<keyword evidence="3 6" id="KW-0378">Hydrolase</keyword>